<evidence type="ECO:0000313" key="2">
    <source>
        <dbReference type="EMBL" id="KAK3349569.1"/>
    </source>
</evidence>
<name>A0AAJ0MCF7_9PEZI</name>
<dbReference type="EMBL" id="JAUIQD010000005">
    <property type="protein sequence ID" value="KAK3349569.1"/>
    <property type="molecule type" value="Genomic_DNA"/>
</dbReference>
<reference evidence="2" key="1">
    <citation type="journal article" date="2023" name="Mol. Phylogenet. Evol.">
        <title>Genome-scale phylogeny and comparative genomics of the fungal order Sordariales.</title>
        <authorList>
            <person name="Hensen N."/>
            <person name="Bonometti L."/>
            <person name="Westerberg I."/>
            <person name="Brannstrom I.O."/>
            <person name="Guillou S."/>
            <person name="Cros-Aarteil S."/>
            <person name="Calhoun S."/>
            <person name="Haridas S."/>
            <person name="Kuo A."/>
            <person name="Mondo S."/>
            <person name="Pangilinan J."/>
            <person name="Riley R."/>
            <person name="LaButti K."/>
            <person name="Andreopoulos B."/>
            <person name="Lipzen A."/>
            <person name="Chen C."/>
            <person name="Yan M."/>
            <person name="Daum C."/>
            <person name="Ng V."/>
            <person name="Clum A."/>
            <person name="Steindorff A."/>
            <person name="Ohm R.A."/>
            <person name="Martin F."/>
            <person name="Silar P."/>
            <person name="Natvig D.O."/>
            <person name="Lalanne C."/>
            <person name="Gautier V."/>
            <person name="Ament-Velasquez S.L."/>
            <person name="Kruys A."/>
            <person name="Hutchinson M.I."/>
            <person name="Powell A.J."/>
            <person name="Barry K."/>
            <person name="Miller A.N."/>
            <person name="Grigoriev I.V."/>
            <person name="Debuchy R."/>
            <person name="Gladieux P."/>
            <person name="Hiltunen Thoren M."/>
            <person name="Johannesson H."/>
        </authorList>
    </citation>
    <scope>NUCLEOTIDE SEQUENCE</scope>
    <source>
        <strain evidence="2">CBS 955.72</strain>
    </source>
</reference>
<sequence length="283" mass="30793">MTFLRLIPYQPPEHHPGRPKRSPPSSSSPQDSNWYPATAAAVDARHFSITEWLANNDRAMGRPARTTTTTTAATTPLSTPSPLSPASATLTTPNSNPQPITKDGPGNILPPRLEAAIRAAREAETLHAYDVGVCAALQSMSEYWARRSGRQHVSSGEKRIFLREARRLADLVGDAEQEAAASNERLVRKQGVERAERGVVSTGWGRWKGDGDARREGHGLDVENDVVRLTESIGNLRLETPLQAGVVLEKVEKLKGVVVVKEDEKGSESSGDEDIHAQGLPQY</sequence>
<proteinExistence type="predicted"/>
<gene>
    <name evidence="2" type="ORF">B0T25DRAFT_246115</name>
</gene>
<feature type="region of interest" description="Disordered" evidence="1">
    <location>
        <begin position="1"/>
        <end position="39"/>
    </location>
</feature>
<feature type="region of interest" description="Disordered" evidence="1">
    <location>
        <begin position="58"/>
        <end position="107"/>
    </location>
</feature>
<feature type="compositionally biased region" description="Low complexity" evidence="1">
    <location>
        <begin position="66"/>
        <end position="93"/>
    </location>
</feature>
<dbReference type="AlphaFoldDB" id="A0AAJ0MCF7"/>
<comment type="caution">
    <text evidence="2">The sequence shown here is derived from an EMBL/GenBank/DDBJ whole genome shotgun (WGS) entry which is preliminary data.</text>
</comment>
<reference evidence="2" key="2">
    <citation type="submission" date="2023-06" db="EMBL/GenBank/DDBJ databases">
        <authorList>
            <consortium name="Lawrence Berkeley National Laboratory"/>
            <person name="Haridas S."/>
            <person name="Hensen N."/>
            <person name="Bonometti L."/>
            <person name="Westerberg I."/>
            <person name="Brannstrom I.O."/>
            <person name="Guillou S."/>
            <person name="Cros-Aarteil S."/>
            <person name="Calhoun S."/>
            <person name="Kuo A."/>
            <person name="Mondo S."/>
            <person name="Pangilinan J."/>
            <person name="Riley R."/>
            <person name="Labutti K."/>
            <person name="Andreopoulos B."/>
            <person name="Lipzen A."/>
            <person name="Chen C."/>
            <person name="Yanf M."/>
            <person name="Daum C."/>
            <person name="Ng V."/>
            <person name="Clum A."/>
            <person name="Steindorff A."/>
            <person name="Ohm R."/>
            <person name="Martin F."/>
            <person name="Silar P."/>
            <person name="Natvig D."/>
            <person name="Lalanne C."/>
            <person name="Gautier V."/>
            <person name="Ament-Velasquez S.L."/>
            <person name="Kruys A."/>
            <person name="Hutchinson M.I."/>
            <person name="Powell A.J."/>
            <person name="Barry K."/>
            <person name="Miller A.N."/>
            <person name="Grigoriev I.V."/>
            <person name="Debuchy R."/>
            <person name="Gladieux P."/>
            <person name="Thoren M.H."/>
            <person name="Johannesson H."/>
        </authorList>
    </citation>
    <scope>NUCLEOTIDE SEQUENCE</scope>
    <source>
        <strain evidence="2">CBS 955.72</strain>
    </source>
</reference>
<accession>A0AAJ0MCF7</accession>
<organism evidence="2 3">
    <name type="scientific">Lasiosphaeria hispida</name>
    <dbReference type="NCBI Taxonomy" id="260671"/>
    <lineage>
        <taxon>Eukaryota</taxon>
        <taxon>Fungi</taxon>
        <taxon>Dikarya</taxon>
        <taxon>Ascomycota</taxon>
        <taxon>Pezizomycotina</taxon>
        <taxon>Sordariomycetes</taxon>
        <taxon>Sordariomycetidae</taxon>
        <taxon>Sordariales</taxon>
        <taxon>Lasiosphaeriaceae</taxon>
        <taxon>Lasiosphaeria</taxon>
    </lineage>
</organism>
<keyword evidence="3" id="KW-1185">Reference proteome</keyword>
<dbReference type="Proteomes" id="UP001275084">
    <property type="component" value="Unassembled WGS sequence"/>
</dbReference>
<evidence type="ECO:0000256" key="1">
    <source>
        <dbReference type="SAM" id="MobiDB-lite"/>
    </source>
</evidence>
<evidence type="ECO:0000313" key="3">
    <source>
        <dbReference type="Proteomes" id="UP001275084"/>
    </source>
</evidence>
<protein>
    <submittedName>
        <fullName evidence="2">Uncharacterized protein</fullName>
    </submittedName>
</protein>
<feature type="region of interest" description="Disordered" evidence="1">
    <location>
        <begin position="261"/>
        <end position="283"/>
    </location>
</feature>